<dbReference type="Proteomes" id="UP000243459">
    <property type="component" value="Chromosome 1"/>
</dbReference>
<dbReference type="AlphaFoldDB" id="A0A5P1FSE1"/>
<keyword evidence="3" id="KW-1185">Reference proteome</keyword>
<feature type="compositionally biased region" description="Polar residues" evidence="1">
    <location>
        <begin position="114"/>
        <end position="124"/>
    </location>
</feature>
<feature type="compositionally biased region" description="Polar residues" evidence="1">
    <location>
        <begin position="202"/>
        <end position="213"/>
    </location>
</feature>
<name>A0A5P1FSE1_ASPOF</name>
<accession>A0A5P1FSE1</accession>
<organism evidence="2 3">
    <name type="scientific">Asparagus officinalis</name>
    <name type="common">Garden asparagus</name>
    <dbReference type="NCBI Taxonomy" id="4686"/>
    <lineage>
        <taxon>Eukaryota</taxon>
        <taxon>Viridiplantae</taxon>
        <taxon>Streptophyta</taxon>
        <taxon>Embryophyta</taxon>
        <taxon>Tracheophyta</taxon>
        <taxon>Spermatophyta</taxon>
        <taxon>Magnoliopsida</taxon>
        <taxon>Liliopsida</taxon>
        <taxon>Asparagales</taxon>
        <taxon>Asparagaceae</taxon>
        <taxon>Asparagoideae</taxon>
        <taxon>Asparagus</taxon>
    </lineage>
</organism>
<evidence type="ECO:0000313" key="3">
    <source>
        <dbReference type="Proteomes" id="UP000243459"/>
    </source>
</evidence>
<feature type="compositionally biased region" description="Basic and acidic residues" evidence="1">
    <location>
        <begin position="37"/>
        <end position="47"/>
    </location>
</feature>
<feature type="compositionally biased region" description="Polar residues" evidence="1">
    <location>
        <begin position="168"/>
        <end position="177"/>
    </location>
</feature>
<evidence type="ECO:0000313" key="2">
    <source>
        <dbReference type="EMBL" id="ONK81236.1"/>
    </source>
</evidence>
<dbReference type="EMBL" id="CM007381">
    <property type="protein sequence ID" value="ONK81236.1"/>
    <property type="molecule type" value="Genomic_DNA"/>
</dbReference>
<feature type="region of interest" description="Disordered" evidence="1">
    <location>
        <begin position="37"/>
        <end position="67"/>
    </location>
</feature>
<reference evidence="3" key="1">
    <citation type="journal article" date="2017" name="Nat. Commun.">
        <title>The asparagus genome sheds light on the origin and evolution of a young Y chromosome.</title>
        <authorList>
            <person name="Harkess A."/>
            <person name="Zhou J."/>
            <person name="Xu C."/>
            <person name="Bowers J.E."/>
            <person name="Van der Hulst R."/>
            <person name="Ayyampalayam S."/>
            <person name="Mercati F."/>
            <person name="Riccardi P."/>
            <person name="McKain M.R."/>
            <person name="Kakrana A."/>
            <person name="Tang H."/>
            <person name="Ray J."/>
            <person name="Groenendijk J."/>
            <person name="Arikit S."/>
            <person name="Mathioni S.M."/>
            <person name="Nakano M."/>
            <person name="Shan H."/>
            <person name="Telgmann-Rauber A."/>
            <person name="Kanno A."/>
            <person name="Yue Z."/>
            <person name="Chen H."/>
            <person name="Li W."/>
            <person name="Chen Y."/>
            <person name="Xu X."/>
            <person name="Zhang Y."/>
            <person name="Luo S."/>
            <person name="Chen H."/>
            <person name="Gao J."/>
            <person name="Mao Z."/>
            <person name="Pires J.C."/>
            <person name="Luo M."/>
            <person name="Kudrna D."/>
            <person name="Wing R.A."/>
            <person name="Meyers B.C."/>
            <person name="Yi K."/>
            <person name="Kong H."/>
            <person name="Lavrijsen P."/>
            <person name="Sunseri F."/>
            <person name="Falavigna A."/>
            <person name="Ye Y."/>
            <person name="Leebens-Mack J.H."/>
            <person name="Chen G."/>
        </authorList>
    </citation>
    <scope>NUCLEOTIDE SEQUENCE [LARGE SCALE GENOMIC DNA]</scope>
    <source>
        <strain evidence="3">cv. DH0086</strain>
    </source>
</reference>
<sequence>MGHQEKEQVIEMNNNNSEIWVIAGISLRAPLRPMKAKAVEKRDEDRVPATPVKNSRKSVCPPAPKKAKPSLVCRLDEVQFFSVPEDLASVFVPQGERAKLIRTRSRSRFGSVETGYNSNESPAQRSFLGGPRADSEHAAVQCEELRPTCTGNSPISTAPETNLRWPSGYNSNESPAQRSFLGGPRADSEHAAVQCEELRPTCTGNSPISTAPETNLRWPSGT</sequence>
<gene>
    <name evidence="2" type="ORF">A4U43_C01F26840</name>
</gene>
<evidence type="ECO:0000256" key="1">
    <source>
        <dbReference type="SAM" id="MobiDB-lite"/>
    </source>
</evidence>
<feature type="region of interest" description="Disordered" evidence="1">
    <location>
        <begin position="111"/>
        <end position="222"/>
    </location>
</feature>
<protein>
    <submittedName>
        <fullName evidence="2">Uncharacterized protein</fullName>
    </submittedName>
</protein>
<proteinExistence type="predicted"/>
<feature type="compositionally biased region" description="Polar residues" evidence="1">
    <location>
        <begin position="149"/>
        <end position="160"/>
    </location>
</feature>
<dbReference type="Gramene" id="ONK81236">
    <property type="protein sequence ID" value="ONK81236"/>
    <property type="gene ID" value="A4U43_C01F26840"/>
</dbReference>